<keyword evidence="1" id="KW-0863">Zinc-finger</keyword>
<keyword evidence="1" id="KW-0862">Zinc</keyword>
<dbReference type="InterPro" id="IPR007527">
    <property type="entry name" value="Znf_SWIM"/>
</dbReference>
<keyword evidence="1" id="KW-0479">Metal-binding</keyword>
<dbReference type="OrthoDB" id="242553at2"/>
<dbReference type="GO" id="GO:0008270">
    <property type="term" value="F:zinc ion binding"/>
    <property type="evidence" value="ECO:0007669"/>
    <property type="project" value="UniProtKB-KW"/>
</dbReference>
<evidence type="ECO:0000256" key="2">
    <source>
        <dbReference type="SAM" id="MobiDB-lite"/>
    </source>
</evidence>
<dbReference type="RefSeq" id="WP_091672492.1">
    <property type="nucleotide sequence ID" value="NZ_LT594323.1"/>
</dbReference>
<accession>A0A1A8Z7H6</accession>
<dbReference type="PROSITE" id="PS50966">
    <property type="entry name" value="ZF_SWIM"/>
    <property type="match status" value="1"/>
</dbReference>
<feature type="domain" description="SWIM-type" evidence="3">
    <location>
        <begin position="54"/>
        <end position="88"/>
    </location>
</feature>
<evidence type="ECO:0000313" key="4">
    <source>
        <dbReference type="EMBL" id="SBT39782.1"/>
    </source>
</evidence>
<organism evidence="4 5">
    <name type="scientific">Micromonospora auratinigra</name>
    <dbReference type="NCBI Taxonomy" id="261654"/>
    <lineage>
        <taxon>Bacteria</taxon>
        <taxon>Bacillati</taxon>
        <taxon>Actinomycetota</taxon>
        <taxon>Actinomycetes</taxon>
        <taxon>Micromonosporales</taxon>
        <taxon>Micromonosporaceae</taxon>
        <taxon>Micromonospora</taxon>
    </lineage>
</organism>
<name>A0A1A8Z7H6_9ACTN</name>
<evidence type="ECO:0000259" key="3">
    <source>
        <dbReference type="PROSITE" id="PS50966"/>
    </source>
</evidence>
<feature type="compositionally biased region" description="Low complexity" evidence="2">
    <location>
        <begin position="94"/>
        <end position="106"/>
    </location>
</feature>
<keyword evidence="5" id="KW-1185">Reference proteome</keyword>
<feature type="region of interest" description="Disordered" evidence="2">
    <location>
        <begin position="94"/>
        <end position="195"/>
    </location>
</feature>
<feature type="compositionally biased region" description="Gly residues" evidence="2">
    <location>
        <begin position="170"/>
        <end position="187"/>
    </location>
</feature>
<dbReference type="AlphaFoldDB" id="A0A1A8Z7H6"/>
<protein>
    <recommendedName>
        <fullName evidence="3">SWIM-type domain-containing protein</fullName>
    </recommendedName>
</protein>
<proteinExistence type="predicted"/>
<evidence type="ECO:0000313" key="5">
    <source>
        <dbReference type="Proteomes" id="UP000199385"/>
    </source>
</evidence>
<dbReference type="Proteomes" id="UP000199385">
    <property type="component" value="Chromosome I"/>
</dbReference>
<reference evidence="5" key="1">
    <citation type="submission" date="2016-06" db="EMBL/GenBank/DDBJ databases">
        <authorList>
            <person name="Varghese N."/>
            <person name="Submissions Spin"/>
        </authorList>
    </citation>
    <scope>NUCLEOTIDE SEQUENCE [LARGE SCALE GENOMIC DNA]</scope>
    <source>
        <strain evidence="5">DSM 44815</strain>
    </source>
</reference>
<dbReference type="EMBL" id="LT594323">
    <property type="protein sequence ID" value="SBT39782.1"/>
    <property type="molecule type" value="Genomic_DNA"/>
</dbReference>
<dbReference type="PATRIC" id="fig|261654.4.peg.1048"/>
<gene>
    <name evidence="4" type="ORF">GA0070611_1022</name>
</gene>
<sequence length="740" mass="74453">MIRTDLLALTPEVLAALSNRGLVKRAAKAVDGGEAPTLTVGDDGVVHATHPDGTTSTLPAVGGLAAGVCSCAAPGVCRHLLALVLTYQRQQEAATEPAPASTPARSLDGSGGAGDPTDRSPAGRAPAIDDPAGPALEGSGPAERDGPGGTGTAPAERDRPEGGDTCVAGLRGGGGPGGEQHPPGGGHEPWRWSPGEFTDDELTAALGAPALAAAGRRRRAGYTALVRRPGPADPVPQVELPTGTVRFLVPHQLGYARSDAAGGEGEAVALAVWACRVADREQSDRREAQVRVGGPAAVVDVSALDAAVALAAEVLLAGAVHTGAGAATRLAAVRRDLDAAGLRWPLLALDDLAGQLDAYAARSARYRPETLAEVLAELPARQRAVLRGGATPAQRVLGADEPAETPLRRLRLTGLGARVGDTGGEVVVDVVLAHPTAAGVLVLRREFPAAEEDRLTGHTLAGRRVAGSTLGALAAGNVVSEAAVRSAAHRLRFAAGRLARTAVTPGTGSSWAELPPALLAGDLDALAASLAERPPRLLRPRTAAESVRVLALGEVRSIGYAAGEQRLDATVTGAAGGVATVSAVHRAAAPGALDALAAALRGEHGTPRYVSGTVRRGANGLVVEVLAVVADTVVVPDLAAGTGDGILTGTLADRPDPVAAALRAGSALLAQAAHRGLRQLPAGFRDRLRAAGAGLARVGLDRCGAALTDLAGALGADPGDAAVRAWVDAQIRLLVTAESR</sequence>
<dbReference type="STRING" id="261654.GA0070611_1022"/>
<evidence type="ECO:0000256" key="1">
    <source>
        <dbReference type="PROSITE-ProRule" id="PRU00325"/>
    </source>
</evidence>